<sequence>MSSCSSRLSDERPILVFETTELKEQQRRDRPSFPAVTISVTRITVKGLSSVERERKIRDGKADLDAHGQRLIRYLLSEGDLKDQDHKAKAKQPEHEPARTVDVPIINAYDPNITGVFIPASSRTAGSCPSSFSKQTNTSYSNQSRLVTQRRGNIGFASRGEIWMHEPDLSERTSENASIAQSSPLCPINSISESSAARRNEARNLRESQATFRVQILVVMSVGAGLWRHVHNWKK</sequence>
<dbReference type="AlphaFoldDB" id="A0A165SY47"/>
<organism evidence="1 2">
    <name type="scientific">Neolentinus lepideus HHB14362 ss-1</name>
    <dbReference type="NCBI Taxonomy" id="1314782"/>
    <lineage>
        <taxon>Eukaryota</taxon>
        <taxon>Fungi</taxon>
        <taxon>Dikarya</taxon>
        <taxon>Basidiomycota</taxon>
        <taxon>Agaricomycotina</taxon>
        <taxon>Agaricomycetes</taxon>
        <taxon>Gloeophyllales</taxon>
        <taxon>Gloeophyllaceae</taxon>
        <taxon>Neolentinus</taxon>
    </lineage>
</organism>
<dbReference type="InParanoid" id="A0A165SY47"/>
<evidence type="ECO:0000313" key="2">
    <source>
        <dbReference type="Proteomes" id="UP000076761"/>
    </source>
</evidence>
<dbReference type="Proteomes" id="UP000076761">
    <property type="component" value="Unassembled WGS sequence"/>
</dbReference>
<gene>
    <name evidence="1" type="ORF">NEOLEDRAFT_1147595</name>
</gene>
<reference evidence="1 2" key="1">
    <citation type="journal article" date="2016" name="Mol. Biol. Evol.">
        <title>Comparative Genomics of Early-Diverging Mushroom-Forming Fungi Provides Insights into the Origins of Lignocellulose Decay Capabilities.</title>
        <authorList>
            <person name="Nagy L.G."/>
            <person name="Riley R."/>
            <person name="Tritt A."/>
            <person name="Adam C."/>
            <person name="Daum C."/>
            <person name="Floudas D."/>
            <person name="Sun H."/>
            <person name="Yadav J.S."/>
            <person name="Pangilinan J."/>
            <person name="Larsson K.H."/>
            <person name="Matsuura K."/>
            <person name="Barry K."/>
            <person name="Labutti K."/>
            <person name="Kuo R."/>
            <person name="Ohm R.A."/>
            <person name="Bhattacharya S.S."/>
            <person name="Shirouzu T."/>
            <person name="Yoshinaga Y."/>
            <person name="Martin F.M."/>
            <person name="Grigoriev I.V."/>
            <person name="Hibbett D.S."/>
        </authorList>
    </citation>
    <scope>NUCLEOTIDE SEQUENCE [LARGE SCALE GENOMIC DNA]</scope>
    <source>
        <strain evidence="1 2">HHB14362 ss-1</strain>
    </source>
</reference>
<protein>
    <submittedName>
        <fullName evidence="1">Uncharacterized protein</fullName>
    </submittedName>
</protein>
<proteinExistence type="predicted"/>
<name>A0A165SY47_9AGAM</name>
<evidence type="ECO:0000313" key="1">
    <source>
        <dbReference type="EMBL" id="KZT25844.1"/>
    </source>
</evidence>
<accession>A0A165SY47</accession>
<keyword evidence="2" id="KW-1185">Reference proteome</keyword>
<dbReference type="EMBL" id="KV425569">
    <property type="protein sequence ID" value="KZT25844.1"/>
    <property type="molecule type" value="Genomic_DNA"/>
</dbReference>